<feature type="domain" description="Heterokaryon incompatibility" evidence="2">
    <location>
        <begin position="101"/>
        <end position="261"/>
    </location>
</feature>
<dbReference type="PANTHER" id="PTHR24148:SF78">
    <property type="entry name" value="HETEROKARYON INCOMPATIBILITY DOMAIN-CONTAINING PROTEIN"/>
    <property type="match status" value="1"/>
</dbReference>
<keyword evidence="1" id="KW-0812">Transmembrane</keyword>
<sequence>MRLDSGQKIRDKAERHSHSLPHYKIMILVIFLYSEYFQILPLAHGARYLLYDQNMDSFQYDPLDLDGPAFRLVCLYHGEGPGIHCELFQAWLYPEESAISYEALSYTWGSIEIVENVQMNGKLLGITLNLYLALQHLRFRDEDRILWVDGICIDQANDKERGHQVRHMGDIYKQAERVIFWLGQPTYETNVILDSLHQLQKESTRHPYRTWELSDRRWVELWSIVQPGLENRYPDLPSRQRQGLEELLNRPWFRRVWILQEVANARAGIVCCGQKSVSAHIFPLAPLLIDMLPNAQTQAVLDIMPGPSRTGTWWNMNRDLYTILRKFRASEAQLPCDMVFALLGISSDAHDTDMLRPDYEKSETQIIHDVVRFLFGDHIYHTEGSYFPFLRNLLRNLELLNNLFLQHYMELENIMNLKDILKWRHFGVSETDITSAARDTIMAERQCLGYDSKRTPAVRSPSRRNLEIFVKSERWPVPVGRIISTFLLDSGKPAGKDEESEEDEEDYEYLERADRRLIYLWCHMRILESFLQERGYKTDLAEEFIPRIISDSYHNPEVIGFILRQGGDDIMITDAVLIALLRTDLITQKSDKILVHKQGQVIKITEAALKSIASNTGYGLQLLRILLRQRGNEIQITEGVLSAAVLNEIYGAKLIKLLLRKRGKEIHITQGVLDAAASNRCCGSEVVEVLSTKMQSEQDQRYSAHSRKARFIHHLSGFGNLMKQYLEPTPQQETDDE</sequence>
<protein>
    <submittedName>
        <fullName evidence="3">Heterokaryon incompatibility protein-domain-containing protein</fullName>
    </submittedName>
</protein>
<dbReference type="Proteomes" id="UP000326950">
    <property type="component" value="Unassembled WGS sequence"/>
</dbReference>
<evidence type="ECO:0000313" key="3">
    <source>
        <dbReference type="EMBL" id="KAE8165715.1"/>
    </source>
</evidence>
<keyword evidence="1" id="KW-0472">Membrane</keyword>
<dbReference type="Pfam" id="PF06985">
    <property type="entry name" value="HET"/>
    <property type="match status" value="1"/>
</dbReference>
<evidence type="ECO:0000256" key="1">
    <source>
        <dbReference type="SAM" id="Phobius"/>
    </source>
</evidence>
<evidence type="ECO:0000313" key="4">
    <source>
        <dbReference type="Proteomes" id="UP000326950"/>
    </source>
</evidence>
<keyword evidence="1" id="KW-1133">Transmembrane helix</keyword>
<gene>
    <name evidence="3" type="ORF">BDV40DRAFT_297122</name>
</gene>
<dbReference type="EMBL" id="ML738598">
    <property type="protein sequence ID" value="KAE8165715.1"/>
    <property type="molecule type" value="Genomic_DNA"/>
</dbReference>
<dbReference type="Pfam" id="PF23397">
    <property type="entry name" value="DUF7104"/>
    <property type="match status" value="2"/>
</dbReference>
<dbReference type="AlphaFoldDB" id="A0A5N6V404"/>
<organism evidence="3 4">
    <name type="scientific">Aspergillus tamarii</name>
    <dbReference type="NCBI Taxonomy" id="41984"/>
    <lineage>
        <taxon>Eukaryota</taxon>
        <taxon>Fungi</taxon>
        <taxon>Dikarya</taxon>
        <taxon>Ascomycota</taxon>
        <taxon>Pezizomycotina</taxon>
        <taxon>Eurotiomycetes</taxon>
        <taxon>Eurotiomycetidae</taxon>
        <taxon>Eurotiales</taxon>
        <taxon>Aspergillaceae</taxon>
        <taxon>Aspergillus</taxon>
        <taxon>Aspergillus subgen. Circumdati</taxon>
    </lineage>
</organism>
<reference evidence="3 4" key="1">
    <citation type="submission" date="2019-04" db="EMBL/GenBank/DDBJ databases">
        <title>Friends and foes A comparative genomics study of 23 Aspergillus species from section Flavi.</title>
        <authorList>
            <consortium name="DOE Joint Genome Institute"/>
            <person name="Kjaerbolling I."/>
            <person name="Vesth T."/>
            <person name="Frisvad J.C."/>
            <person name="Nybo J.L."/>
            <person name="Theobald S."/>
            <person name="Kildgaard S."/>
            <person name="Isbrandt T."/>
            <person name="Kuo A."/>
            <person name="Sato A."/>
            <person name="Lyhne E.K."/>
            <person name="Kogle M.E."/>
            <person name="Wiebenga A."/>
            <person name="Kun R.S."/>
            <person name="Lubbers R.J."/>
            <person name="Makela M.R."/>
            <person name="Barry K."/>
            <person name="Chovatia M."/>
            <person name="Clum A."/>
            <person name="Daum C."/>
            <person name="Haridas S."/>
            <person name="He G."/>
            <person name="LaButti K."/>
            <person name="Lipzen A."/>
            <person name="Mondo S."/>
            <person name="Riley R."/>
            <person name="Salamov A."/>
            <person name="Simmons B.A."/>
            <person name="Magnuson J.K."/>
            <person name="Henrissat B."/>
            <person name="Mortensen U.H."/>
            <person name="Larsen T.O."/>
            <person name="Devries R.P."/>
            <person name="Grigoriev I.V."/>
            <person name="Machida M."/>
            <person name="Baker S.E."/>
            <person name="Andersen M.R."/>
        </authorList>
    </citation>
    <scope>NUCLEOTIDE SEQUENCE [LARGE SCALE GENOMIC DNA]</scope>
    <source>
        <strain evidence="3 4">CBS 117626</strain>
    </source>
</reference>
<proteinExistence type="predicted"/>
<keyword evidence="4" id="KW-1185">Reference proteome</keyword>
<dbReference type="InterPro" id="IPR052895">
    <property type="entry name" value="HetReg/Transcr_Mod"/>
</dbReference>
<name>A0A5N6V404_ASPTM</name>
<dbReference type="OrthoDB" id="2157530at2759"/>
<dbReference type="InterPro" id="IPR010730">
    <property type="entry name" value="HET"/>
</dbReference>
<dbReference type="InterPro" id="IPR055530">
    <property type="entry name" value="DUF7104"/>
</dbReference>
<accession>A0A5N6V404</accession>
<evidence type="ECO:0000259" key="2">
    <source>
        <dbReference type="Pfam" id="PF06985"/>
    </source>
</evidence>
<feature type="transmembrane region" description="Helical" evidence="1">
    <location>
        <begin position="21"/>
        <end position="39"/>
    </location>
</feature>
<dbReference type="Gene3D" id="1.20.5.340">
    <property type="match status" value="1"/>
</dbReference>
<dbReference type="PANTHER" id="PTHR24148">
    <property type="entry name" value="ANKYRIN REPEAT DOMAIN-CONTAINING PROTEIN 39 HOMOLOG-RELATED"/>
    <property type="match status" value="1"/>
</dbReference>